<dbReference type="VEuPathDB" id="FungiDB:MAN_06309"/>
<evidence type="ECO:0000259" key="12">
    <source>
        <dbReference type="Pfam" id="PF06280"/>
    </source>
</evidence>
<dbReference type="PROSITE" id="PS51892">
    <property type="entry name" value="SUBTILASE"/>
    <property type="match status" value="1"/>
</dbReference>
<feature type="active site" description="Charge relay system" evidence="6 7">
    <location>
        <position position="213"/>
    </location>
</feature>
<accession>A0A0B4F481</accession>
<dbReference type="PROSITE" id="PS00136">
    <property type="entry name" value="SUBTILASE_ASP"/>
    <property type="match status" value="1"/>
</dbReference>
<dbReference type="InterPro" id="IPR023828">
    <property type="entry name" value="Peptidase_S8_Ser-AS"/>
</dbReference>
<keyword evidence="14" id="KW-1185">Reference proteome</keyword>
<feature type="chain" id="PRO_5002088014" evidence="10">
    <location>
        <begin position="22"/>
        <end position="916"/>
    </location>
</feature>
<proteinExistence type="inferred from homology"/>
<dbReference type="Pfam" id="PF06280">
    <property type="entry name" value="fn3_5"/>
    <property type="match status" value="1"/>
</dbReference>
<dbReference type="Gene3D" id="3.40.50.200">
    <property type="entry name" value="Peptidase S8/S53 domain"/>
    <property type="match status" value="2"/>
</dbReference>
<evidence type="ECO:0000256" key="7">
    <source>
        <dbReference type="PROSITE-ProRule" id="PRU01240"/>
    </source>
</evidence>
<keyword evidence="5 7" id="KW-0720">Serine protease</keyword>
<dbReference type="InterPro" id="IPR023827">
    <property type="entry name" value="Peptidase_S8_Asp-AS"/>
</dbReference>
<dbReference type="CDD" id="cd07489">
    <property type="entry name" value="Peptidases_S8_5"/>
    <property type="match status" value="1"/>
</dbReference>
<dbReference type="InterPro" id="IPR050131">
    <property type="entry name" value="Peptidase_S8_subtilisin-like"/>
</dbReference>
<evidence type="ECO:0000256" key="8">
    <source>
        <dbReference type="RuleBase" id="RU003355"/>
    </source>
</evidence>
<feature type="active site" description="Charge relay system" evidence="6 7">
    <location>
        <position position="549"/>
    </location>
</feature>
<dbReference type="HOGENOM" id="CLU_003559_3_1_1"/>
<dbReference type="PANTHER" id="PTHR43806">
    <property type="entry name" value="PEPTIDASE S8"/>
    <property type="match status" value="1"/>
</dbReference>
<evidence type="ECO:0000256" key="4">
    <source>
        <dbReference type="ARBA" id="ARBA00022801"/>
    </source>
</evidence>
<evidence type="ECO:0000259" key="11">
    <source>
        <dbReference type="Pfam" id="PF00082"/>
    </source>
</evidence>
<dbReference type="OrthoDB" id="10256524at2759"/>
<evidence type="ECO:0000256" key="1">
    <source>
        <dbReference type="ARBA" id="ARBA00011073"/>
    </source>
</evidence>
<feature type="non-terminal residue" evidence="13">
    <location>
        <position position="1"/>
    </location>
</feature>
<feature type="region of interest" description="Disordered" evidence="9">
    <location>
        <begin position="108"/>
        <end position="142"/>
    </location>
</feature>
<keyword evidence="3 10" id="KW-0732">Signal</keyword>
<name>A0A0B4F481_METAF</name>
<reference evidence="13 14" key="1">
    <citation type="journal article" date="2014" name="Proc. Natl. Acad. Sci. U.S.A.">
        <title>Trajectory and genomic determinants of fungal-pathogen speciation and host adaptation.</title>
        <authorList>
            <person name="Hu X."/>
            <person name="Xiao G."/>
            <person name="Zheng P."/>
            <person name="Shang Y."/>
            <person name="Su Y."/>
            <person name="Zhang X."/>
            <person name="Liu X."/>
            <person name="Zhan S."/>
            <person name="St Leger R.J."/>
            <person name="Wang C."/>
        </authorList>
    </citation>
    <scope>NUCLEOTIDE SEQUENCE [LARGE SCALE GENOMIC DNA]</scope>
    <source>
        <strain evidence="13 14">ARSEF 549</strain>
    </source>
</reference>
<evidence type="ECO:0000256" key="3">
    <source>
        <dbReference type="ARBA" id="ARBA00022729"/>
    </source>
</evidence>
<feature type="signal peptide" evidence="10">
    <location>
        <begin position="1"/>
        <end position="21"/>
    </location>
</feature>
<dbReference type="GO" id="GO:0004252">
    <property type="term" value="F:serine-type endopeptidase activity"/>
    <property type="evidence" value="ECO:0007669"/>
    <property type="project" value="UniProtKB-UniRule"/>
</dbReference>
<evidence type="ECO:0000256" key="6">
    <source>
        <dbReference type="PIRSR" id="PIRSR615500-1"/>
    </source>
</evidence>
<evidence type="ECO:0000256" key="5">
    <source>
        <dbReference type="ARBA" id="ARBA00022825"/>
    </source>
</evidence>
<dbReference type="Pfam" id="PF00082">
    <property type="entry name" value="Peptidase_S8"/>
    <property type="match status" value="1"/>
</dbReference>
<dbReference type="Proteomes" id="UP000031186">
    <property type="component" value="Unassembled WGS sequence"/>
</dbReference>
<feature type="active site" description="Charge relay system" evidence="6 7">
    <location>
        <position position="174"/>
    </location>
</feature>
<dbReference type="PRINTS" id="PR00723">
    <property type="entry name" value="SUBTILISIN"/>
</dbReference>
<keyword evidence="4 7" id="KW-0378">Hydrolase</keyword>
<keyword evidence="2 7" id="KW-0645">Protease</keyword>
<dbReference type="GO" id="GO:0006508">
    <property type="term" value="P:proteolysis"/>
    <property type="evidence" value="ECO:0007669"/>
    <property type="project" value="UniProtKB-KW"/>
</dbReference>
<dbReference type="EMBL" id="AZNF01000007">
    <property type="protein sequence ID" value="KID65298.1"/>
    <property type="molecule type" value="Genomic_DNA"/>
</dbReference>
<dbReference type="InterPro" id="IPR034187">
    <property type="entry name" value="Peptidases_S8_5"/>
</dbReference>
<evidence type="ECO:0000313" key="13">
    <source>
        <dbReference type="EMBL" id="KID65298.1"/>
    </source>
</evidence>
<dbReference type="Gene3D" id="2.60.40.1710">
    <property type="entry name" value="Subtilisin-like superfamily"/>
    <property type="match status" value="1"/>
</dbReference>
<comment type="similarity">
    <text evidence="1 7 8">Belongs to the peptidase S8 family.</text>
</comment>
<protein>
    <submittedName>
        <fullName evidence="13">Subtilisin-like serine protease PR1C</fullName>
    </submittedName>
</protein>
<comment type="caution">
    <text evidence="13">The sequence shown here is derived from an EMBL/GenBank/DDBJ whole genome shotgun (WGS) entry which is preliminary data.</text>
</comment>
<dbReference type="PANTHER" id="PTHR43806:SF66">
    <property type="entry name" value="SERIN ENDOPEPTIDASE"/>
    <property type="match status" value="1"/>
</dbReference>
<dbReference type="SUPFAM" id="SSF52743">
    <property type="entry name" value="Subtilisin-like"/>
    <property type="match status" value="1"/>
</dbReference>
<dbReference type="InterPro" id="IPR036852">
    <property type="entry name" value="Peptidase_S8/S53_dom_sf"/>
</dbReference>
<organism evidence="13 14">
    <name type="scientific">Metarhizium anisopliae (strain ARSEF 549)</name>
    <dbReference type="NCBI Taxonomy" id="3151832"/>
    <lineage>
        <taxon>Eukaryota</taxon>
        <taxon>Fungi</taxon>
        <taxon>Dikarya</taxon>
        <taxon>Ascomycota</taxon>
        <taxon>Pezizomycotina</taxon>
        <taxon>Sordariomycetes</taxon>
        <taxon>Hypocreomycetidae</taxon>
        <taxon>Hypocreales</taxon>
        <taxon>Clavicipitaceae</taxon>
        <taxon>Metarhizium</taxon>
    </lineage>
</organism>
<gene>
    <name evidence="13" type="ORF">MAN_06309</name>
</gene>
<dbReference type="GO" id="GO:0016020">
    <property type="term" value="C:membrane"/>
    <property type="evidence" value="ECO:0007669"/>
    <property type="project" value="InterPro"/>
</dbReference>
<dbReference type="InterPro" id="IPR010435">
    <property type="entry name" value="C5a/SBT2-like_Fn3"/>
</dbReference>
<dbReference type="InterPro" id="IPR000209">
    <property type="entry name" value="Peptidase_S8/S53_dom"/>
</dbReference>
<dbReference type="AlphaFoldDB" id="A0A0B4F481"/>
<evidence type="ECO:0000256" key="9">
    <source>
        <dbReference type="SAM" id="MobiDB-lite"/>
    </source>
</evidence>
<feature type="domain" description="C5a peptidase/Subtilisin-like protease SBT2-like Fn3-like" evidence="12">
    <location>
        <begin position="626"/>
        <end position="739"/>
    </location>
</feature>
<feature type="domain" description="Peptidase S8/S53" evidence="11">
    <location>
        <begin position="165"/>
        <end position="582"/>
    </location>
</feature>
<sequence>MHAMVKALLAVAALAATPSTANKAPRVLPGTYFVELQKDADVAGFAQRVTTEANARIRRQIDFTPAKGKAAKPYKAVSIVLDEAGKINDVASMDDVFKVHQVEVHTMGGIAPSSDRPKSEKQESFAGKISKRRATRRALPETNTTAYPPHVMMQVDKLRSKGITGKGIKIGMIDTGVDYNHPALGGCFGPGCLFSFGADLVKNDPTPMDCNGHGTNAAGIIGTRPNAMGFTGAAPGAQLGMYRITCSGEFPTDVMVDAIYRALADGVDIISSSAGLPGGWPDSLLSSAATRAVESGVVFVQGAGNDGTLGLFSHLDPAVGNGVISVGSVNSRVFPQLINEAKYTIGNGSEVRFHFFPTLPSDNFTGTPMEVYALPVNGSGAGNDTHACGPLPSDMPDLSNKLVLMNFRSGRGDCSLRNMTKAVHEKGAARMLAYVASEDWLPDIYYVDNLPEGVLALGMLGYDTATEMLKALKSGRKVLATAFPYNDAPRVYIEEPNDEIAGSVSDFSSWGPSWNLGLKPSLTAVGGEIISTDWRETTPSGYTITRGTSFSGPLIAALVALIGEARGSLDPATVESLLVSHSNPQLYHNGTNFLPYLAPVAQQGGGLARAYDAAYATTLVQPAGLNFNDTEHMAASLNFTIKNVGQGAITYRLSHVPAVTVYTFTENGTVSSYPNKLEAVETPAAITLSETSVTVDPGNSVNIRVSASIPEGLDASRMPLWSGWIAINGSDSTSLSVPYQGFSGSIRKHQVLRPDGTSLTYRNASVTEGTTVVLPAPGSITPSQLVLNINATMGIPLVRAEVVPANGTANATDITSSIGQVQGFPVQWRPSWNLQQDSNSPDLLQFTQFKWNGQLDTGSNVPEGYYKLVVRALRIFGNPSNDEDWDVSESPRFQITYCQKGNSSSTIRRRAERGHN</sequence>
<evidence type="ECO:0000256" key="10">
    <source>
        <dbReference type="SAM" id="SignalP"/>
    </source>
</evidence>
<dbReference type="PROSITE" id="PS00138">
    <property type="entry name" value="SUBTILASE_SER"/>
    <property type="match status" value="1"/>
</dbReference>
<dbReference type="InterPro" id="IPR015500">
    <property type="entry name" value="Peptidase_S8_subtilisin-rel"/>
</dbReference>
<evidence type="ECO:0000256" key="2">
    <source>
        <dbReference type="ARBA" id="ARBA00022670"/>
    </source>
</evidence>
<evidence type="ECO:0000313" key="14">
    <source>
        <dbReference type="Proteomes" id="UP000031186"/>
    </source>
</evidence>